<organism evidence="1 2">
    <name type="scientific">Runella salmonicolor</name>
    <dbReference type="NCBI Taxonomy" id="2950278"/>
    <lineage>
        <taxon>Bacteria</taxon>
        <taxon>Pseudomonadati</taxon>
        <taxon>Bacteroidota</taxon>
        <taxon>Cytophagia</taxon>
        <taxon>Cytophagales</taxon>
        <taxon>Spirosomataceae</taxon>
        <taxon>Runella</taxon>
    </lineage>
</organism>
<evidence type="ECO:0000313" key="1">
    <source>
        <dbReference type="EMBL" id="MCP1384831.1"/>
    </source>
</evidence>
<reference evidence="1 2" key="1">
    <citation type="submission" date="2022-06" db="EMBL/GenBank/DDBJ databases">
        <title>Runella sp. S5 genome sequencing.</title>
        <authorList>
            <person name="Park S."/>
        </authorList>
    </citation>
    <scope>NUCLEOTIDE SEQUENCE [LARGE SCALE GENOMIC DNA]</scope>
    <source>
        <strain evidence="1 2">S5</strain>
    </source>
</reference>
<sequence length="65" mass="7979">MTSLKLEDIKPEKYGKLWRFTYSEKVKNVDFEYTIWGKTEKDCLEKCIKFFELKTHDLNRTNRQN</sequence>
<dbReference type="RefSeq" id="WP_253530710.1">
    <property type="nucleotide sequence ID" value="NZ_JAMZEL010000009.1"/>
</dbReference>
<accession>A0ABT1FSU2</accession>
<protein>
    <submittedName>
        <fullName evidence="1">Uncharacterized protein</fullName>
    </submittedName>
</protein>
<dbReference type="Proteomes" id="UP001204772">
    <property type="component" value="Unassembled WGS sequence"/>
</dbReference>
<evidence type="ECO:0000313" key="2">
    <source>
        <dbReference type="Proteomes" id="UP001204772"/>
    </source>
</evidence>
<dbReference type="EMBL" id="JAMZEL010000009">
    <property type="protein sequence ID" value="MCP1384831.1"/>
    <property type="molecule type" value="Genomic_DNA"/>
</dbReference>
<proteinExistence type="predicted"/>
<name>A0ABT1FSU2_9BACT</name>
<comment type="caution">
    <text evidence="1">The sequence shown here is derived from an EMBL/GenBank/DDBJ whole genome shotgun (WGS) entry which is preliminary data.</text>
</comment>
<gene>
    <name evidence="1" type="ORF">NCI00_20515</name>
</gene>
<keyword evidence="2" id="KW-1185">Reference proteome</keyword>